<feature type="compositionally biased region" description="Polar residues" evidence="1">
    <location>
        <begin position="606"/>
        <end position="621"/>
    </location>
</feature>
<feature type="region of interest" description="Disordered" evidence="1">
    <location>
        <begin position="569"/>
        <end position="641"/>
    </location>
</feature>
<dbReference type="Proteomes" id="UP000266188">
    <property type="component" value="Unassembled WGS sequence"/>
</dbReference>
<name>A0A3A2ZPD7_9EURO</name>
<feature type="compositionally biased region" description="Polar residues" evidence="1">
    <location>
        <begin position="172"/>
        <end position="193"/>
    </location>
</feature>
<accession>A0A3A2ZPD7</accession>
<dbReference type="AlphaFoldDB" id="A0A3A2ZPD7"/>
<keyword evidence="3" id="KW-1185">Reference proteome</keyword>
<protein>
    <submittedName>
        <fullName evidence="2">Uncharacterized protein</fullName>
    </submittedName>
</protein>
<dbReference type="EMBL" id="MVGC01000373">
    <property type="protein sequence ID" value="RJE19755.1"/>
    <property type="molecule type" value="Genomic_DNA"/>
</dbReference>
<comment type="caution">
    <text evidence="2">The sequence shown here is derived from an EMBL/GenBank/DDBJ whole genome shotgun (WGS) entry which is preliminary data.</text>
</comment>
<feature type="compositionally biased region" description="Basic and acidic residues" evidence="1">
    <location>
        <begin position="629"/>
        <end position="641"/>
    </location>
</feature>
<reference evidence="3" key="1">
    <citation type="submission" date="2017-02" db="EMBL/GenBank/DDBJ databases">
        <authorList>
            <person name="Tafer H."/>
            <person name="Lopandic K."/>
        </authorList>
    </citation>
    <scope>NUCLEOTIDE SEQUENCE [LARGE SCALE GENOMIC DNA]</scope>
    <source>
        <strain evidence="3">CBS 366.77</strain>
    </source>
</reference>
<sequence length="641" mass="70310">MDESVAEGISTSLQTCSPTLQSYDFEGNFEFDPLPSSPPSFLHVNDLGLTLSPGSQLEQATGVTQDRNEICQVNENSDVEGKVVTKHSDLPDVPRQFRDGEDTFLEGTANSAFTDILLDPELARQLFEPSFVPRKRAGDEAFSAEVDLQAPPEKRRVVEPPETETVTPPINTPSLASPNSSHQTDQAEITPNTPEEPERSQTPDSLFDSLDSHFEDLSGPSPAGDVAPSNTTAGTLSNTKDTEGSFAPAHDVADPGNVHETTPGVLDTVHRLSLGTPHHQPGDSSTYASDVTKQRFSLNDQDVIANMNREMLKRVDPQVEYVSPYPVYGGPLGYLPSSPGVHVKCIEVANGHISDRMNNLKSKVQKLTHERDKYKSSLLDCTTVDPDTGKPMPQLLREQNATLRRLSSHNKTRGKMYKEEMEEWKNRFYSLAMTYNNLLREFQSQQRPLTIAPTPTGCFPPICAENVVQQLPVQNEVTSYSGLNQQTSSERPSPYPVNNVATGTPRANHPNSQPTVRPQEAPSKADTVMIDLTDETTGNAPESSRSPAISPRGAELLRSFQNKKYSWLENNNNQGQTSHQGPSGNQVPSHRGITSREHRESMDAPTVNSTGQGNTAGTDSQGEIGVEDDFAREMERELARV</sequence>
<feature type="compositionally biased region" description="Polar residues" evidence="1">
    <location>
        <begin position="228"/>
        <end position="239"/>
    </location>
</feature>
<organism evidence="2 3">
    <name type="scientific">Aspergillus sclerotialis</name>
    <dbReference type="NCBI Taxonomy" id="2070753"/>
    <lineage>
        <taxon>Eukaryota</taxon>
        <taxon>Fungi</taxon>
        <taxon>Dikarya</taxon>
        <taxon>Ascomycota</taxon>
        <taxon>Pezizomycotina</taxon>
        <taxon>Eurotiomycetes</taxon>
        <taxon>Eurotiomycetidae</taxon>
        <taxon>Eurotiales</taxon>
        <taxon>Aspergillaceae</taxon>
        <taxon>Aspergillus</taxon>
        <taxon>Aspergillus subgen. Polypaecilum</taxon>
    </lineage>
</organism>
<evidence type="ECO:0000313" key="2">
    <source>
        <dbReference type="EMBL" id="RJE19755.1"/>
    </source>
</evidence>
<proteinExistence type="predicted"/>
<evidence type="ECO:0000313" key="3">
    <source>
        <dbReference type="Proteomes" id="UP000266188"/>
    </source>
</evidence>
<gene>
    <name evidence="2" type="ORF">PHISCL_07911</name>
</gene>
<dbReference type="OrthoDB" id="4366200at2759"/>
<feature type="region of interest" description="Disordered" evidence="1">
    <location>
        <begin position="143"/>
        <end position="263"/>
    </location>
</feature>
<evidence type="ECO:0000256" key="1">
    <source>
        <dbReference type="SAM" id="MobiDB-lite"/>
    </source>
</evidence>
<feature type="region of interest" description="Disordered" evidence="1">
    <location>
        <begin position="483"/>
        <end position="523"/>
    </location>
</feature>
<feature type="compositionally biased region" description="Polar residues" evidence="1">
    <location>
        <begin position="569"/>
        <end position="588"/>
    </location>
</feature>